<feature type="region of interest" description="Disordered" evidence="1">
    <location>
        <begin position="1"/>
        <end position="110"/>
    </location>
</feature>
<dbReference type="OrthoDB" id="197309at2759"/>
<evidence type="ECO:0000256" key="1">
    <source>
        <dbReference type="SAM" id="MobiDB-lite"/>
    </source>
</evidence>
<sequence>MIDRPQSAAPRPPSSGVRPSTAAGRGGAFRGKRGKKGAGGGSAQRPNTAGSPIRGGAAAKPDFVADGNFFAKQQEGGGGRKGWVPMDRGPTGDKYVDGKGPGRGGERKSGRELELADIVMDLKQKLMKSQEKNISLAGVVRRMEKELNKCIKDNASLLGGGEMRPKELARIHRDNEKSEIVRSLRSKVTELTQKLSDRDMHIHGIMRSANATGLLEMAAARDEYHREVLRLRKLVKEATEDRDRLGMALERNIGTREEEAETRDEDEGEKKSPAKQPSEETSEQSTEMLKAVIRAQHSRIQDLKTKLATAVSSGGAPPKKAALSPKMQREHLAMKANRVDFKGQKDAARRVEDKRRKEKEMERRRKRELGGEGGGTGRGKVKFDIFGMLE</sequence>
<feature type="region of interest" description="Disordered" evidence="1">
    <location>
        <begin position="247"/>
        <end position="285"/>
    </location>
</feature>
<keyword evidence="3" id="KW-1185">Reference proteome</keyword>
<accession>A0A9W7LCE0</accession>
<feature type="compositionally biased region" description="Acidic residues" evidence="1">
    <location>
        <begin position="258"/>
        <end position="267"/>
    </location>
</feature>
<reference evidence="3" key="1">
    <citation type="journal article" date="2023" name="Commun. Biol.">
        <title>Genome analysis of Parmales, the sister group of diatoms, reveals the evolutionary specialization of diatoms from phago-mixotrophs to photoautotrophs.</title>
        <authorList>
            <person name="Ban H."/>
            <person name="Sato S."/>
            <person name="Yoshikawa S."/>
            <person name="Yamada K."/>
            <person name="Nakamura Y."/>
            <person name="Ichinomiya M."/>
            <person name="Sato N."/>
            <person name="Blanc-Mathieu R."/>
            <person name="Endo H."/>
            <person name="Kuwata A."/>
            <person name="Ogata H."/>
        </authorList>
    </citation>
    <scope>NUCLEOTIDE SEQUENCE [LARGE SCALE GENOMIC DNA]</scope>
</reference>
<dbReference type="EMBL" id="BRYA01000219">
    <property type="protein sequence ID" value="GMI44531.1"/>
    <property type="molecule type" value="Genomic_DNA"/>
</dbReference>
<comment type="caution">
    <text evidence="2">The sequence shown here is derived from an EMBL/GenBank/DDBJ whole genome shotgun (WGS) entry which is preliminary data.</text>
</comment>
<feature type="compositionally biased region" description="Basic and acidic residues" evidence="1">
    <location>
        <begin position="335"/>
        <end position="363"/>
    </location>
</feature>
<gene>
    <name evidence="2" type="ORF">TrCOL_g10397</name>
</gene>
<dbReference type="Proteomes" id="UP001165065">
    <property type="component" value="Unassembled WGS sequence"/>
</dbReference>
<name>A0A9W7LCE0_9STRA</name>
<evidence type="ECO:0000313" key="3">
    <source>
        <dbReference type="Proteomes" id="UP001165065"/>
    </source>
</evidence>
<organism evidence="2 3">
    <name type="scientific">Triparma columacea</name>
    <dbReference type="NCBI Taxonomy" id="722753"/>
    <lineage>
        <taxon>Eukaryota</taxon>
        <taxon>Sar</taxon>
        <taxon>Stramenopiles</taxon>
        <taxon>Ochrophyta</taxon>
        <taxon>Bolidophyceae</taxon>
        <taxon>Parmales</taxon>
        <taxon>Triparmaceae</taxon>
        <taxon>Triparma</taxon>
    </lineage>
</organism>
<dbReference type="AlphaFoldDB" id="A0A9W7LCE0"/>
<protein>
    <submittedName>
        <fullName evidence="2">Uncharacterized protein</fullName>
    </submittedName>
</protein>
<evidence type="ECO:0000313" key="2">
    <source>
        <dbReference type="EMBL" id="GMI44531.1"/>
    </source>
</evidence>
<proteinExistence type="predicted"/>
<feature type="region of interest" description="Disordered" evidence="1">
    <location>
        <begin position="335"/>
        <end position="380"/>
    </location>
</feature>